<evidence type="ECO:0000313" key="2">
    <source>
        <dbReference type="EMBL" id="MBB4083019.1"/>
    </source>
</evidence>
<name>A0A7W6JDA8_9CAUL</name>
<evidence type="ECO:0000313" key="3">
    <source>
        <dbReference type="Proteomes" id="UP000529946"/>
    </source>
</evidence>
<organism evidence="2 3">
    <name type="scientific">Brevundimonas lenta</name>
    <dbReference type="NCBI Taxonomy" id="424796"/>
    <lineage>
        <taxon>Bacteria</taxon>
        <taxon>Pseudomonadati</taxon>
        <taxon>Pseudomonadota</taxon>
        <taxon>Alphaproteobacteria</taxon>
        <taxon>Caulobacterales</taxon>
        <taxon>Caulobacteraceae</taxon>
        <taxon>Brevundimonas</taxon>
    </lineage>
</organism>
<keyword evidence="3" id="KW-1185">Reference proteome</keyword>
<proteinExistence type="predicted"/>
<comment type="caution">
    <text evidence="2">The sequence shown here is derived from an EMBL/GenBank/DDBJ whole genome shotgun (WGS) entry which is preliminary data.</text>
</comment>
<evidence type="ECO:0000256" key="1">
    <source>
        <dbReference type="SAM" id="Phobius"/>
    </source>
</evidence>
<protein>
    <recommendedName>
        <fullName evidence="4">Cell division inhibitor SidA</fullName>
    </recommendedName>
</protein>
<gene>
    <name evidence="2" type="ORF">GGR12_001885</name>
</gene>
<keyword evidence="1" id="KW-0472">Membrane</keyword>
<dbReference type="AlphaFoldDB" id="A0A7W6JDA8"/>
<feature type="transmembrane region" description="Helical" evidence="1">
    <location>
        <begin position="9"/>
        <end position="29"/>
    </location>
</feature>
<sequence>MARLVRETLSLAACGGFVWMCWQVALTAVA</sequence>
<dbReference type="EMBL" id="JACIDM010000002">
    <property type="protein sequence ID" value="MBB4083019.1"/>
    <property type="molecule type" value="Genomic_DNA"/>
</dbReference>
<dbReference type="Proteomes" id="UP000529946">
    <property type="component" value="Unassembled WGS sequence"/>
</dbReference>
<keyword evidence="1" id="KW-1133">Transmembrane helix</keyword>
<keyword evidence="1" id="KW-0812">Transmembrane</keyword>
<reference evidence="2 3" key="1">
    <citation type="submission" date="2020-08" db="EMBL/GenBank/DDBJ databases">
        <title>Genomic Encyclopedia of Type Strains, Phase IV (KMG-IV): sequencing the most valuable type-strain genomes for metagenomic binning, comparative biology and taxonomic classification.</title>
        <authorList>
            <person name="Goeker M."/>
        </authorList>
    </citation>
    <scope>NUCLEOTIDE SEQUENCE [LARGE SCALE GENOMIC DNA]</scope>
    <source>
        <strain evidence="2 3">DSM 23960</strain>
    </source>
</reference>
<accession>A0A7W6JDA8</accession>
<evidence type="ECO:0008006" key="4">
    <source>
        <dbReference type="Google" id="ProtNLM"/>
    </source>
</evidence>